<feature type="region of interest" description="Disordered" evidence="1">
    <location>
        <begin position="295"/>
        <end position="314"/>
    </location>
</feature>
<gene>
    <name evidence="2" type="ORF">BDV96DRAFT_647083</name>
</gene>
<feature type="region of interest" description="Disordered" evidence="1">
    <location>
        <begin position="510"/>
        <end position="535"/>
    </location>
</feature>
<accession>A0A6A5Z4V1</accession>
<feature type="compositionally biased region" description="Basic residues" evidence="1">
    <location>
        <begin position="517"/>
        <end position="535"/>
    </location>
</feature>
<proteinExistence type="predicted"/>
<organism evidence="2 3">
    <name type="scientific">Lophiotrema nucula</name>
    <dbReference type="NCBI Taxonomy" id="690887"/>
    <lineage>
        <taxon>Eukaryota</taxon>
        <taxon>Fungi</taxon>
        <taxon>Dikarya</taxon>
        <taxon>Ascomycota</taxon>
        <taxon>Pezizomycotina</taxon>
        <taxon>Dothideomycetes</taxon>
        <taxon>Pleosporomycetidae</taxon>
        <taxon>Pleosporales</taxon>
        <taxon>Lophiotremataceae</taxon>
        <taxon>Lophiotrema</taxon>
    </lineage>
</organism>
<protein>
    <submittedName>
        <fullName evidence="2">Uncharacterized protein</fullName>
    </submittedName>
</protein>
<feature type="region of interest" description="Disordered" evidence="1">
    <location>
        <begin position="322"/>
        <end position="412"/>
    </location>
</feature>
<reference evidence="2" key="1">
    <citation type="journal article" date="2020" name="Stud. Mycol.">
        <title>101 Dothideomycetes genomes: a test case for predicting lifestyles and emergence of pathogens.</title>
        <authorList>
            <person name="Haridas S."/>
            <person name="Albert R."/>
            <person name="Binder M."/>
            <person name="Bloem J."/>
            <person name="Labutti K."/>
            <person name="Salamov A."/>
            <person name="Andreopoulos B."/>
            <person name="Baker S."/>
            <person name="Barry K."/>
            <person name="Bills G."/>
            <person name="Bluhm B."/>
            <person name="Cannon C."/>
            <person name="Castanera R."/>
            <person name="Culley D."/>
            <person name="Daum C."/>
            <person name="Ezra D."/>
            <person name="Gonzalez J."/>
            <person name="Henrissat B."/>
            <person name="Kuo A."/>
            <person name="Liang C."/>
            <person name="Lipzen A."/>
            <person name="Lutzoni F."/>
            <person name="Magnuson J."/>
            <person name="Mondo S."/>
            <person name="Nolan M."/>
            <person name="Ohm R."/>
            <person name="Pangilinan J."/>
            <person name="Park H.-J."/>
            <person name="Ramirez L."/>
            <person name="Alfaro M."/>
            <person name="Sun H."/>
            <person name="Tritt A."/>
            <person name="Yoshinaga Y."/>
            <person name="Zwiers L.-H."/>
            <person name="Turgeon B."/>
            <person name="Goodwin S."/>
            <person name="Spatafora J."/>
            <person name="Crous P."/>
            <person name="Grigoriev I."/>
        </authorList>
    </citation>
    <scope>NUCLEOTIDE SEQUENCE</scope>
    <source>
        <strain evidence="2">CBS 627.86</strain>
    </source>
</reference>
<feature type="compositionally biased region" description="Low complexity" evidence="1">
    <location>
        <begin position="402"/>
        <end position="412"/>
    </location>
</feature>
<dbReference type="Proteomes" id="UP000799770">
    <property type="component" value="Unassembled WGS sequence"/>
</dbReference>
<keyword evidence="3" id="KW-1185">Reference proteome</keyword>
<sequence>MAKDTSTTDVALMSGLHPSKKQLAARKTEQHFPKPIRLARAEDASEVWAKGNPGIQAPRNKAPAVNAPALRLAAPMNLPQKAPRCEAAIPAKKAKAVKENKALKSRTDPQPRTVPGYAPPKLRAPGVSVVASKDWIARPGATSVVKKPVKHKVEKKAKTTVTIDDDGFIKVTGKKKHNNNDASDKTCFASSLSGNIYNDPGNRYAGFEDSVTSVQLNNNGKKKSKSKSRGKGKKLSAFTDTGFFLEAKLPTTNKKPSSAHVISTVTSNKSAEEAAFEQDLVSAKKRSLEDLAKSSAAAVANTKTPQNNKGCKRTTQSLQQVKAIAPVSTAGDSGFTTVPRKAHMSKNVTEEKTSSFQPAVPKGTMASGVSKPLTTLECSTDTSKLPAPKAQLPASLSKQFPSLTGTSSSTTTVPTKIAASNQSWVAIASPSSSQSASSQTSRNVSRRNSSSSSATAVSTASVSLKPVTYKEQFPLGGLAPPKTHVAPPALTSSFAATTISPPKIPASEEVIPFFKAKQPKRAKKNGKGKGVKTSA</sequence>
<evidence type="ECO:0000313" key="3">
    <source>
        <dbReference type="Proteomes" id="UP000799770"/>
    </source>
</evidence>
<feature type="region of interest" description="Disordered" evidence="1">
    <location>
        <begin position="1"/>
        <end position="33"/>
    </location>
</feature>
<feature type="compositionally biased region" description="Polar residues" evidence="1">
    <location>
        <begin position="301"/>
        <end position="314"/>
    </location>
</feature>
<dbReference type="EMBL" id="ML977325">
    <property type="protein sequence ID" value="KAF2114375.1"/>
    <property type="molecule type" value="Genomic_DNA"/>
</dbReference>
<feature type="compositionally biased region" description="Polar residues" evidence="1">
    <location>
        <begin position="372"/>
        <end position="383"/>
    </location>
</feature>
<evidence type="ECO:0000313" key="2">
    <source>
        <dbReference type="EMBL" id="KAF2114375.1"/>
    </source>
</evidence>
<feature type="compositionally biased region" description="Basic residues" evidence="1">
    <location>
        <begin position="220"/>
        <end position="234"/>
    </location>
</feature>
<feature type="region of interest" description="Disordered" evidence="1">
    <location>
        <begin position="95"/>
        <end position="123"/>
    </location>
</feature>
<evidence type="ECO:0000256" key="1">
    <source>
        <dbReference type="SAM" id="MobiDB-lite"/>
    </source>
</evidence>
<feature type="compositionally biased region" description="Basic and acidic residues" evidence="1">
    <location>
        <begin position="96"/>
        <end position="109"/>
    </location>
</feature>
<dbReference type="AlphaFoldDB" id="A0A6A5Z4V1"/>
<feature type="region of interest" description="Disordered" evidence="1">
    <location>
        <begin position="213"/>
        <end position="234"/>
    </location>
</feature>
<name>A0A6A5Z4V1_9PLEO</name>
<feature type="region of interest" description="Disordered" evidence="1">
    <location>
        <begin position="428"/>
        <end position="457"/>
    </location>
</feature>